<evidence type="ECO:0000256" key="2">
    <source>
        <dbReference type="ARBA" id="ARBA00022670"/>
    </source>
</evidence>
<evidence type="ECO:0000313" key="7">
    <source>
        <dbReference type="EMBL" id="KAF9998448.1"/>
    </source>
</evidence>
<dbReference type="EMBL" id="JAAAHW010000858">
    <property type="protein sequence ID" value="KAF9998448.1"/>
    <property type="molecule type" value="Genomic_DNA"/>
</dbReference>
<name>A0A9P6MG40_9FUNG</name>
<dbReference type="PANTHER" id="PTHR43806:SF11">
    <property type="entry name" value="CEREVISIN-RELATED"/>
    <property type="match status" value="1"/>
</dbReference>
<gene>
    <name evidence="7" type="ORF">BGZ65_006068</name>
</gene>
<comment type="caution">
    <text evidence="5">Lacks conserved residue(s) required for the propagation of feature annotation.</text>
</comment>
<dbReference type="GO" id="GO:0006508">
    <property type="term" value="P:proteolysis"/>
    <property type="evidence" value="ECO:0007669"/>
    <property type="project" value="UniProtKB-KW"/>
</dbReference>
<feature type="non-terminal residue" evidence="7">
    <location>
        <position position="1"/>
    </location>
</feature>
<dbReference type="InterPro" id="IPR050131">
    <property type="entry name" value="Peptidase_S8_subtilisin-like"/>
</dbReference>
<evidence type="ECO:0000313" key="8">
    <source>
        <dbReference type="Proteomes" id="UP000749646"/>
    </source>
</evidence>
<dbReference type="PANTHER" id="PTHR43806">
    <property type="entry name" value="PEPTIDASE S8"/>
    <property type="match status" value="1"/>
</dbReference>
<keyword evidence="4" id="KW-0720">Serine protease</keyword>
<evidence type="ECO:0000256" key="3">
    <source>
        <dbReference type="ARBA" id="ARBA00022801"/>
    </source>
</evidence>
<dbReference type="OrthoDB" id="206201at2759"/>
<accession>A0A9P6MG40</accession>
<sequence>NDGVASFTSYGTCVDIFGPGVNITSAWIGRSSANKVISGTSMASSHVAGVAALYMSFNSLLTAQSVFDKLISTATMDKIIGNLKGTPNRLVFDSVV</sequence>
<dbReference type="Proteomes" id="UP000749646">
    <property type="component" value="Unassembled WGS sequence"/>
</dbReference>
<dbReference type="Pfam" id="PF00082">
    <property type="entry name" value="Peptidase_S8"/>
    <property type="match status" value="1"/>
</dbReference>
<feature type="domain" description="Peptidase S8/S53" evidence="6">
    <location>
        <begin position="2"/>
        <end position="75"/>
    </location>
</feature>
<evidence type="ECO:0000256" key="5">
    <source>
        <dbReference type="PROSITE-ProRule" id="PRU01240"/>
    </source>
</evidence>
<keyword evidence="8" id="KW-1185">Reference proteome</keyword>
<dbReference type="GO" id="GO:0005615">
    <property type="term" value="C:extracellular space"/>
    <property type="evidence" value="ECO:0007669"/>
    <property type="project" value="TreeGrafter"/>
</dbReference>
<reference evidence="7" key="1">
    <citation type="journal article" date="2020" name="Fungal Divers.">
        <title>Resolving the Mortierellaceae phylogeny through synthesis of multi-gene phylogenetics and phylogenomics.</title>
        <authorList>
            <person name="Vandepol N."/>
            <person name="Liber J."/>
            <person name="Desiro A."/>
            <person name="Na H."/>
            <person name="Kennedy M."/>
            <person name="Barry K."/>
            <person name="Grigoriev I.V."/>
            <person name="Miller A.N."/>
            <person name="O'Donnell K."/>
            <person name="Stajich J.E."/>
            <person name="Bonito G."/>
        </authorList>
    </citation>
    <scope>NUCLEOTIDE SEQUENCE</scope>
    <source>
        <strain evidence="7">MES-2147</strain>
    </source>
</reference>
<dbReference type="GO" id="GO:0004252">
    <property type="term" value="F:serine-type endopeptidase activity"/>
    <property type="evidence" value="ECO:0007669"/>
    <property type="project" value="InterPro"/>
</dbReference>
<dbReference type="PROSITE" id="PS51892">
    <property type="entry name" value="SUBTILASE"/>
    <property type="match status" value="1"/>
</dbReference>
<dbReference type="SUPFAM" id="SSF52743">
    <property type="entry name" value="Subtilisin-like"/>
    <property type="match status" value="1"/>
</dbReference>
<protein>
    <recommendedName>
        <fullName evidence="6">Peptidase S8/S53 domain-containing protein</fullName>
    </recommendedName>
</protein>
<keyword evidence="2" id="KW-0645">Protease</keyword>
<evidence type="ECO:0000256" key="1">
    <source>
        <dbReference type="ARBA" id="ARBA00011073"/>
    </source>
</evidence>
<dbReference type="InterPro" id="IPR036852">
    <property type="entry name" value="Peptidase_S8/S53_dom_sf"/>
</dbReference>
<comment type="caution">
    <text evidence="7">The sequence shown here is derived from an EMBL/GenBank/DDBJ whole genome shotgun (WGS) entry which is preliminary data.</text>
</comment>
<keyword evidence="3" id="KW-0378">Hydrolase</keyword>
<evidence type="ECO:0000256" key="4">
    <source>
        <dbReference type="ARBA" id="ARBA00022825"/>
    </source>
</evidence>
<dbReference type="Gene3D" id="3.40.50.200">
    <property type="entry name" value="Peptidase S8/S53 domain"/>
    <property type="match status" value="1"/>
</dbReference>
<dbReference type="InterPro" id="IPR000209">
    <property type="entry name" value="Peptidase_S8/S53_dom"/>
</dbReference>
<comment type="similarity">
    <text evidence="1 5">Belongs to the peptidase S8 family.</text>
</comment>
<evidence type="ECO:0000259" key="6">
    <source>
        <dbReference type="Pfam" id="PF00082"/>
    </source>
</evidence>
<proteinExistence type="inferred from homology"/>
<dbReference type="AlphaFoldDB" id="A0A9P6MG40"/>
<organism evidence="7 8">
    <name type="scientific">Modicella reniformis</name>
    <dbReference type="NCBI Taxonomy" id="1440133"/>
    <lineage>
        <taxon>Eukaryota</taxon>
        <taxon>Fungi</taxon>
        <taxon>Fungi incertae sedis</taxon>
        <taxon>Mucoromycota</taxon>
        <taxon>Mortierellomycotina</taxon>
        <taxon>Mortierellomycetes</taxon>
        <taxon>Mortierellales</taxon>
        <taxon>Mortierellaceae</taxon>
        <taxon>Modicella</taxon>
    </lineage>
</organism>